<accession>A0A7J5DSN3</accession>
<dbReference type="EMBL" id="WBVM01000004">
    <property type="protein sequence ID" value="KAB2807975.1"/>
    <property type="molecule type" value="Genomic_DNA"/>
</dbReference>
<feature type="transmembrane region" description="Helical" evidence="1">
    <location>
        <begin position="12"/>
        <end position="33"/>
    </location>
</feature>
<organism evidence="2 3">
    <name type="scientific">Nocardioides simplex</name>
    <name type="common">Arthrobacter simplex</name>
    <dbReference type="NCBI Taxonomy" id="2045"/>
    <lineage>
        <taxon>Bacteria</taxon>
        <taxon>Bacillati</taxon>
        <taxon>Actinomycetota</taxon>
        <taxon>Actinomycetes</taxon>
        <taxon>Propionibacteriales</taxon>
        <taxon>Nocardioidaceae</taxon>
        <taxon>Pimelobacter</taxon>
    </lineage>
</organism>
<name>A0A7J5DSN3_NOCSI</name>
<dbReference type="RefSeq" id="WP_151582446.1">
    <property type="nucleotide sequence ID" value="NZ_JBIWND010000001.1"/>
</dbReference>
<dbReference type="Proteomes" id="UP000449906">
    <property type="component" value="Unassembled WGS sequence"/>
</dbReference>
<evidence type="ECO:0000313" key="2">
    <source>
        <dbReference type="EMBL" id="KAB2807975.1"/>
    </source>
</evidence>
<keyword evidence="1" id="KW-1133">Transmembrane helix</keyword>
<keyword evidence="1" id="KW-0812">Transmembrane</keyword>
<evidence type="ECO:0000313" key="3">
    <source>
        <dbReference type="Proteomes" id="UP000449906"/>
    </source>
</evidence>
<proteinExistence type="predicted"/>
<comment type="caution">
    <text evidence="2">The sequence shown here is derived from an EMBL/GenBank/DDBJ whole genome shotgun (WGS) entry which is preliminary data.</text>
</comment>
<gene>
    <name evidence="2" type="ORF">F9L07_25230</name>
</gene>
<dbReference type="AlphaFoldDB" id="A0A7J5DSN3"/>
<keyword evidence="1" id="KW-0472">Membrane</keyword>
<reference evidence="2 3" key="1">
    <citation type="submission" date="2019-09" db="EMBL/GenBank/DDBJ databases">
        <title>Pimelobacter sp. isolated from Paulinella.</title>
        <authorList>
            <person name="Jeong S.E."/>
        </authorList>
    </citation>
    <scope>NUCLEOTIDE SEQUENCE [LARGE SCALE GENOMIC DNA]</scope>
    <source>
        <strain evidence="2 3">Pch-N</strain>
    </source>
</reference>
<sequence length="75" mass="7945">MKINVPFRVRVALYLANVLGTPVVVYALAKGWIGDLELTLWGAEVAAAFAVAGLNASTGESAELRLSATQVTENR</sequence>
<evidence type="ECO:0000256" key="1">
    <source>
        <dbReference type="SAM" id="Phobius"/>
    </source>
</evidence>
<protein>
    <submittedName>
        <fullName evidence="2">Uncharacterized protein</fullName>
    </submittedName>
</protein>